<dbReference type="InParanoid" id="W3XKX4"/>
<dbReference type="KEGG" id="pfy:PFICI_00487"/>
<evidence type="ECO:0000313" key="9">
    <source>
        <dbReference type="Proteomes" id="UP000030651"/>
    </source>
</evidence>
<dbReference type="HOGENOM" id="CLU_004824_4_0_1"/>
<dbReference type="GO" id="GO:0000302">
    <property type="term" value="P:response to reactive oxygen species"/>
    <property type="evidence" value="ECO:0007669"/>
    <property type="project" value="TreeGrafter"/>
</dbReference>
<sequence>MHWLELFGLALVGLSHGAYVWPSEHDFLEDIMYLQSGYIHFGFIDGVSPCSFGTNIEGRQNAAEWVRTAYHDMATHDAAAGTGGLDASIMFELDRAENPGSAFNNTFGFLSNFYTSRSGAADLIALATIIATGACGGPSIPFRPGRIDATEAGPPGVPEPQQDIDMHTQMFAKAGFNVSDMISMVACGHTLGGVHGEDFPEITGNATVGHVSRFEGNNGTSFSKFDNVVVTQYLEDSSENPLVVGTNDTTNSDKRVFGADGNQTMNELADGSVFQAKCADIFTRMINTVPADVTLGDPIEAIDIKPYITLMALNSEGKIDFQGRVRVRVTSSTGRNYNDLGMNLTYIDRNGVRSSDVITTTRGTFQGGLSAGLFGEAFAWFEFATVLNPESGISSFDVQLKTISTGESTTYDNLGHGFPVQDKILYQQSQSCVNITDNDGTATITVSAAVRLENVNNTVALDLVHSIARQGVFLDALQAETTLLEQTDQTLGDYAIFSTQVPVRMDGSRTTFDLVLGTDEEEVRIMGQNANLIVGTTCQAL</sequence>
<accession>W3XKX4</accession>
<evidence type="ECO:0000256" key="6">
    <source>
        <dbReference type="RuleBase" id="RU363051"/>
    </source>
</evidence>
<evidence type="ECO:0000256" key="1">
    <source>
        <dbReference type="ARBA" id="ARBA00003917"/>
    </source>
</evidence>
<dbReference type="OMA" id="THDAKAG"/>
<evidence type="ECO:0000259" key="7">
    <source>
        <dbReference type="PROSITE" id="PS50873"/>
    </source>
</evidence>
<dbReference type="STRING" id="1229662.W3XKX4"/>
<name>W3XKX4_PESFW</name>
<keyword evidence="5 6" id="KW-0560">Oxidoreductase</keyword>
<dbReference type="SUPFAM" id="SSF48113">
    <property type="entry name" value="Heme-dependent peroxidases"/>
    <property type="match status" value="1"/>
</dbReference>
<gene>
    <name evidence="8" type="ORF">PFICI_00487</name>
</gene>
<keyword evidence="6" id="KW-0732">Signal</keyword>
<dbReference type="OrthoDB" id="5985073at2759"/>
<dbReference type="InterPro" id="IPR044831">
    <property type="entry name" value="Ccp1-like"/>
</dbReference>
<keyword evidence="4" id="KW-0349">Heme</keyword>
<dbReference type="Gene3D" id="1.10.520.10">
    <property type="match status" value="1"/>
</dbReference>
<dbReference type="GO" id="GO:0042744">
    <property type="term" value="P:hydrogen peroxide catabolic process"/>
    <property type="evidence" value="ECO:0007669"/>
    <property type="project" value="TreeGrafter"/>
</dbReference>
<dbReference type="PANTHER" id="PTHR31356">
    <property type="entry name" value="THYLAKOID LUMENAL 29 KDA PROTEIN, CHLOROPLASTIC-RELATED"/>
    <property type="match status" value="1"/>
</dbReference>
<keyword evidence="9" id="KW-1185">Reference proteome</keyword>
<organism evidence="8 9">
    <name type="scientific">Pestalotiopsis fici (strain W106-1 / CGMCC3.15140)</name>
    <dbReference type="NCBI Taxonomy" id="1229662"/>
    <lineage>
        <taxon>Eukaryota</taxon>
        <taxon>Fungi</taxon>
        <taxon>Dikarya</taxon>
        <taxon>Ascomycota</taxon>
        <taxon>Pezizomycotina</taxon>
        <taxon>Sordariomycetes</taxon>
        <taxon>Xylariomycetidae</taxon>
        <taxon>Amphisphaeriales</taxon>
        <taxon>Sporocadaceae</taxon>
        <taxon>Pestalotiopsis</taxon>
    </lineage>
</organism>
<feature type="chain" id="PRO_5006994331" description="Peroxidase" evidence="6">
    <location>
        <begin position="18"/>
        <end position="541"/>
    </location>
</feature>
<dbReference type="Pfam" id="PF00141">
    <property type="entry name" value="peroxidase"/>
    <property type="match status" value="1"/>
</dbReference>
<feature type="signal peptide" evidence="6">
    <location>
        <begin position="1"/>
        <end position="17"/>
    </location>
</feature>
<keyword evidence="3 6" id="KW-0575">Peroxidase</keyword>
<keyword evidence="4" id="KW-0408">Iron</keyword>
<dbReference type="GO" id="GO:0020037">
    <property type="term" value="F:heme binding"/>
    <property type="evidence" value="ECO:0007669"/>
    <property type="project" value="UniProtKB-UniRule"/>
</dbReference>
<dbReference type="GeneID" id="19265500"/>
<dbReference type="PRINTS" id="PR00458">
    <property type="entry name" value="PEROXIDASE"/>
</dbReference>
<dbReference type="EC" id="1.11.1.-" evidence="6"/>
<keyword evidence="4" id="KW-0479">Metal-binding</keyword>
<dbReference type="InterPro" id="IPR010255">
    <property type="entry name" value="Haem_peroxidase_sf"/>
</dbReference>
<dbReference type="PRINTS" id="PR00459">
    <property type="entry name" value="ASPEROXIDASE"/>
</dbReference>
<evidence type="ECO:0000256" key="2">
    <source>
        <dbReference type="ARBA" id="ARBA00005997"/>
    </source>
</evidence>
<dbReference type="eggNOG" id="ENOG502QTYX">
    <property type="taxonomic scope" value="Eukaryota"/>
</dbReference>
<evidence type="ECO:0000313" key="8">
    <source>
        <dbReference type="EMBL" id="ETS86659.1"/>
    </source>
</evidence>
<dbReference type="AlphaFoldDB" id="W3XKX4"/>
<comment type="similarity">
    <text evidence="2">Belongs to the peroxidase family. Cytochrome c peroxidase subfamily.</text>
</comment>
<protein>
    <recommendedName>
        <fullName evidence="6">Peroxidase</fullName>
        <ecNumber evidence="6">1.11.1.-</ecNumber>
    </recommendedName>
</protein>
<dbReference type="PROSITE" id="PS50873">
    <property type="entry name" value="PEROXIDASE_4"/>
    <property type="match status" value="1"/>
</dbReference>
<proteinExistence type="inferred from homology"/>
<evidence type="ECO:0000256" key="5">
    <source>
        <dbReference type="ARBA" id="ARBA00023002"/>
    </source>
</evidence>
<dbReference type="GO" id="GO:0034599">
    <property type="term" value="P:cellular response to oxidative stress"/>
    <property type="evidence" value="ECO:0007669"/>
    <property type="project" value="InterPro"/>
</dbReference>
<dbReference type="GO" id="GO:0004601">
    <property type="term" value="F:peroxidase activity"/>
    <property type="evidence" value="ECO:0007669"/>
    <property type="project" value="UniProtKB-KW"/>
</dbReference>
<dbReference type="RefSeq" id="XP_007827259.1">
    <property type="nucleotide sequence ID" value="XM_007829068.1"/>
</dbReference>
<dbReference type="InterPro" id="IPR002207">
    <property type="entry name" value="Peroxidase_I"/>
</dbReference>
<dbReference type="EMBL" id="KI912109">
    <property type="protein sequence ID" value="ETS86659.1"/>
    <property type="molecule type" value="Genomic_DNA"/>
</dbReference>
<comment type="function">
    <text evidence="1">Destroys radicals which are normally produced within the cells and which are toxic to biological systems.</text>
</comment>
<evidence type="ECO:0000256" key="3">
    <source>
        <dbReference type="ARBA" id="ARBA00022559"/>
    </source>
</evidence>
<feature type="domain" description="Plant heme peroxidase family profile" evidence="7">
    <location>
        <begin position="121"/>
        <end position="195"/>
    </location>
</feature>
<dbReference type="Proteomes" id="UP000030651">
    <property type="component" value="Unassembled WGS sequence"/>
</dbReference>
<dbReference type="PANTHER" id="PTHR31356:SF53">
    <property type="entry name" value="HEME PEROXIDASE"/>
    <property type="match status" value="1"/>
</dbReference>
<dbReference type="GO" id="GO:0046872">
    <property type="term" value="F:metal ion binding"/>
    <property type="evidence" value="ECO:0007669"/>
    <property type="project" value="UniProtKB-UniRule"/>
</dbReference>
<evidence type="ECO:0000256" key="4">
    <source>
        <dbReference type="ARBA" id="ARBA00022617"/>
    </source>
</evidence>
<reference evidence="9" key="1">
    <citation type="journal article" date="2015" name="BMC Genomics">
        <title>Genomic and transcriptomic analysis of the endophytic fungus Pestalotiopsis fici reveals its lifestyle and high potential for synthesis of natural products.</title>
        <authorList>
            <person name="Wang X."/>
            <person name="Zhang X."/>
            <person name="Liu L."/>
            <person name="Xiang M."/>
            <person name="Wang W."/>
            <person name="Sun X."/>
            <person name="Che Y."/>
            <person name="Guo L."/>
            <person name="Liu G."/>
            <person name="Guo L."/>
            <person name="Wang C."/>
            <person name="Yin W.B."/>
            <person name="Stadler M."/>
            <person name="Zhang X."/>
            <person name="Liu X."/>
        </authorList>
    </citation>
    <scope>NUCLEOTIDE SEQUENCE [LARGE SCALE GENOMIC DNA]</scope>
    <source>
        <strain evidence="9">W106-1 / CGMCC3.15140</strain>
    </source>
</reference>
<dbReference type="InterPro" id="IPR002016">
    <property type="entry name" value="Haem_peroxidase"/>
</dbReference>